<dbReference type="EMBL" id="CALTRL010000456">
    <property type="protein sequence ID" value="CAH7668264.1"/>
    <property type="molecule type" value="Genomic_DNA"/>
</dbReference>
<dbReference type="PROSITE" id="PS01001">
    <property type="entry name" value="SDH_CYT_2"/>
    <property type="match status" value="1"/>
</dbReference>
<dbReference type="GO" id="GO:0005739">
    <property type="term" value="C:mitochondrion"/>
    <property type="evidence" value="ECO:0007669"/>
    <property type="project" value="GOC"/>
</dbReference>
<dbReference type="Proteomes" id="UP001153365">
    <property type="component" value="Unassembled WGS sequence"/>
</dbReference>
<protein>
    <recommendedName>
        <fullName evidence="11">Succinate dehydrogenase cytochrome b560 subunit</fullName>
    </recommendedName>
</protein>
<dbReference type="EMBL" id="KT246704">
    <property type="protein sequence ID" value="ALL40795.1"/>
    <property type="molecule type" value="mRNA"/>
</dbReference>
<proteinExistence type="evidence at transcript level"/>
<reference evidence="9" key="2">
    <citation type="submission" date="2022-06" db="EMBL/GenBank/DDBJ databases">
        <authorList>
            <consortium name="SYNGENTA / RWTH Aachen University"/>
        </authorList>
    </citation>
    <scope>NUCLEOTIDE SEQUENCE</scope>
</reference>
<organism evidence="8">
    <name type="scientific">Phakopsora pachyrhizi</name>
    <name type="common">Asian soybean rust disease fungus</name>
    <dbReference type="NCBI Taxonomy" id="170000"/>
    <lineage>
        <taxon>Eukaryota</taxon>
        <taxon>Fungi</taxon>
        <taxon>Dikarya</taxon>
        <taxon>Basidiomycota</taxon>
        <taxon>Pucciniomycotina</taxon>
        <taxon>Pucciniomycetes</taxon>
        <taxon>Pucciniales</taxon>
        <taxon>Phakopsoraceae</taxon>
        <taxon>Phakopsora</taxon>
    </lineage>
</organism>
<dbReference type="NCBIfam" id="TIGR02970">
    <property type="entry name" value="succ_dehyd_cytB"/>
    <property type="match status" value="1"/>
</dbReference>
<dbReference type="Gene3D" id="1.20.1300.10">
    <property type="entry name" value="Fumarate reductase/succinate dehydrogenase, transmembrane subunit"/>
    <property type="match status" value="1"/>
</dbReference>
<evidence type="ECO:0000256" key="1">
    <source>
        <dbReference type="ARBA" id="ARBA00004141"/>
    </source>
</evidence>
<dbReference type="GO" id="GO:0016020">
    <property type="term" value="C:membrane"/>
    <property type="evidence" value="ECO:0007669"/>
    <property type="project" value="UniProtKB-SubCell"/>
</dbReference>
<comment type="subcellular location">
    <subcellularLocation>
        <location evidence="1">Membrane</location>
        <topology evidence="1">Multi-pass membrane protein</topology>
    </subcellularLocation>
</comment>
<reference evidence="8" key="1">
    <citation type="submission" date="2015-07" db="EMBL/GenBank/DDBJ databases">
        <title>Elucidating the P. pachyrhizi secretome and potential effectors.</title>
        <authorList>
            <person name="de Carvalho M.C.C.G."/>
            <person name="Nascimento L.C."/>
            <person name="Darben L.M."/>
            <person name="Polizel-Podanosqui A.M."/>
            <person name="Lopes-Caitar V.S."/>
            <person name="Rocha C.S."/>
            <person name="Qi M."/>
            <person name="Carazolle M."/>
            <person name="Kuwahara M.K."/>
            <person name="Pereira G.A.G."/>
            <person name="Abdelnoor R.V."/>
            <person name="Whitham S.A."/>
            <person name="Marcelino-Guimaraes F.C."/>
        </authorList>
    </citation>
    <scope>NUCLEOTIDE SEQUENCE</scope>
</reference>
<gene>
    <name evidence="9" type="ORF">PPACK8108_LOCUS2746</name>
</gene>
<sequence>MMASTIAGSFSHLRPGIGLAFRSVRLQTSAIGSLKVSVQQNRFSSSKATYTSSEDAAKLLNEQRKLRPSSPHFTIYQPQLTWYSSIFNRVTGCALTGGLYAFSLGYLTLPAVGIPMDSETLVQLAASAPAWSKVATKTVLAVPFTYHTFNGIRHLAWDMGYVIDLKSSYTAGYVVIGLTAVSSVGLALL</sequence>
<keyword evidence="10" id="KW-1185">Reference proteome</keyword>
<evidence type="ECO:0008006" key="11">
    <source>
        <dbReference type="Google" id="ProtNLM"/>
    </source>
</evidence>
<dbReference type="GO" id="GO:0006121">
    <property type="term" value="P:mitochondrial electron transport, succinate to ubiquinone"/>
    <property type="evidence" value="ECO:0007669"/>
    <property type="project" value="UniProtKB-ARBA"/>
</dbReference>
<evidence type="ECO:0000256" key="5">
    <source>
        <dbReference type="ARBA" id="ARBA00022989"/>
    </source>
</evidence>
<name>A0A0S1MIT9_PHAPC</name>
<dbReference type="SUPFAM" id="SSF81343">
    <property type="entry name" value="Fumarate reductase respiratory complex transmembrane subunits"/>
    <property type="match status" value="1"/>
</dbReference>
<evidence type="ECO:0000256" key="7">
    <source>
        <dbReference type="ARBA" id="ARBA00023136"/>
    </source>
</evidence>
<dbReference type="InterPro" id="IPR014314">
    <property type="entry name" value="Succ_DH_cytb556"/>
</dbReference>
<evidence type="ECO:0000313" key="10">
    <source>
        <dbReference type="Proteomes" id="UP001153365"/>
    </source>
</evidence>
<evidence type="ECO:0000256" key="6">
    <source>
        <dbReference type="ARBA" id="ARBA00023004"/>
    </source>
</evidence>
<dbReference type="AlphaFoldDB" id="A0A0S1MIT9"/>
<dbReference type="PANTHER" id="PTHR10978:SF5">
    <property type="entry name" value="SUCCINATE DEHYDROGENASE CYTOCHROME B560 SUBUNIT, MITOCHONDRIAL"/>
    <property type="match status" value="1"/>
</dbReference>
<dbReference type="InterPro" id="IPR018495">
    <property type="entry name" value="Succ_DH_cyt_bsu_CS"/>
</dbReference>
<keyword evidence="5" id="KW-1133">Transmembrane helix</keyword>
<dbReference type="InterPro" id="IPR034804">
    <property type="entry name" value="SQR/QFR_C/D"/>
</dbReference>
<dbReference type="GO" id="GO:0006099">
    <property type="term" value="P:tricarboxylic acid cycle"/>
    <property type="evidence" value="ECO:0007669"/>
    <property type="project" value="InterPro"/>
</dbReference>
<keyword evidence="7" id="KW-0472">Membrane</keyword>
<dbReference type="Pfam" id="PF01127">
    <property type="entry name" value="Sdh_cyt"/>
    <property type="match status" value="1"/>
</dbReference>
<evidence type="ECO:0000313" key="8">
    <source>
        <dbReference type="EMBL" id="ALL40795.1"/>
    </source>
</evidence>
<evidence type="ECO:0000256" key="4">
    <source>
        <dbReference type="ARBA" id="ARBA00022723"/>
    </source>
</evidence>
<dbReference type="FunFam" id="1.20.1300.10:FF:000011">
    <property type="entry name" value="Succinate dehydrogenase cytochrome b560 subunit"/>
    <property type="match status" value="1"/>
</dbReference>
<dbReference type="CDD" id="cd03499">
    <property type="entry name" value="SQR_TypeC_SdhC"/>
    <property type="match status" value="1"/>
</dbReference>
<accession>A0A0S1MIT9</accession>
<keyword evidence="2" id="KW-0349">Heme</keyword>
<dbReference type="GO" id="GO:0046872">
    <property type="term" value="F:metal ion binding"/>
    <property type="evidence" value="ECO:0007669"/>
    <property type="project" value="UniProtKB-KW"/>
</dbReference>
<dbReference type="PANTHER" id="PTHR10978">
    <property type="entry name" value="SUCCINATE DEHYDROGENASE CYTOCHROME B560 SUBUNIT"/>
    <property type="match status" value="1"/>
</dbReference>
<keyword evidence="6" id="KW-0408">Iron</keyword>
<dbReference type="InterPro" id="IPR000701">
    <property type="entry name" value="SuccDH_FuR_B_TM-su"/>
</dbReference>
<evidence type="ECO:0000256" key="3">
    <source>
        <dbReference type="ARBA" id="ARBA00022692"/>
    </source>
</evidence>
<evidence type="ECO:0000256" key="2">
    <source>
        <dbReference type="ARBA" id="ARBA00022617"/>
    </source>
</evidence>
<keyword evidence="3" id="KW-0812">Transmembrane</keyword>
<keyword evidence="4" id="KW-0479">Metal-binding</keyword>
<evidence type="ECO:0000313" key="9">
    <source>
        <dbReference type="EMBL" id="CAH7668264.1"/>
    </source>
</evidence>
<dbReference type="GO" id="GO:0009055">
    <property type="term" value="F:electron transfer activity"/>
    <property type="evidence" value="ECO:0007669"/>
    <property type="project" value="InterPro"/>
</dbReference>